<feature type="active site" description="Nucleophile" evidence="4">
    <location>
        <position position="260"/>
    </location>
</feature>
<comment type="subcellular location">
    <subcellularLocation>
        <location evidence="1">Cytoplasm</location>
    </subcellularLocation>
</comment>
<feature type="region of interest" description="Linear diubiquitin binding" evidence="5">
    <location>
        <begin position="414"/>
        <end position="420"/>
    </location>
</feature>
<evidence type="ECO:0000256" key="5">
    <source>
        <dbReference type="PIRSR" id="PIRSR623237-2"/>
    </source>
</evidence>
<feature type="region of interest" description="Linear diubiquitin binding" evidence="5">
    <location>
        <begin position="467"/>
        <end position="469"/>
    </location>
</feature>
<feature type="compositionally biased region" description="Basic and acidic residues" evidence="6">
    <location>
        <begin position="23"/>
        <end position="39"/>
    </location>
</feature>
<evidence type="ECO:0000256" key="1">
    <source>
        <dbReference type="ARBA" id="ARBA00004496"/>
    </source>
</evidence>
<evidence type="ECO:0000256" key="4">
    <source>
        <dbReference type="PIRSR" id="PIRSR623237-1"/>
    </source>
</evidence>
<keyword evidence="3" id="KW-0963">Cytoplasm</keyword>
<comment type="similarity">
    <text evidence="2">Belongs to the peptidase C65 family. Otulin subfamily.</text>
</comment>
<dbReference type="Proteomes" id="UP001652642">
    <property type="component" value="Chromosome 4"/>
</dbReference>
<dbReference type="PRINTS" id="PR02057">
    <property type="entry name" value="PROTEINF105B"/>
</dbReference>
<protein>
    <submittedName>
        <fullName evidence="8">Ubiquitin thioesterase otulin isoform X1</fullName>
    </submittedName>
</protein>
<dbReference type="PANTHER" id="PTHR33662">
    <property type="entry name" value="OTU DEUBIQUITINASE WITH LINEAR LINKAGE-SPECIFICITY A-RELATED"/>
    <property type="match status" value="1"/>
</dbReference>
<evidence type="ECO:0000313" key="8">
    <source>
        <dbReference type="RefSeq" id="XP_020636943.2"/>
    </source>
</evidence>
<evidence type="ECO:0000313" key="7">
    <source>
        <dbReference type="Proteomes" id="UP001652642"/>
    </source>
</evidence>
<dbReference type="GO" id="GO:0050728">
    <property type="term" value="P:negative regulation of inflammatory response"/>
    <property type="evidence" value="ECO:0007669"/>
    <property type="project" value="TreeGrafter"/>
</dbReference>
<name>A0A6J0SPZ8_9SAUR</name>
<accession>A0A6J0SPZ8</accession>
<dbReference type="InterPro" id="IPR023237">
    <property type="entry name" value="Otulin"/>
</dbReference>
<feature type="active site" evidence="4">
    <location>
        <position position="470"/>
    </location>
</feature>
<evidence type="ECO:0000256" key="6">
    <source>
        <dbReference type="SAM" id="MobiDB-lite"/>
    </source>
</evidence>
<organism evidence="7 8">
    <name type="scientific">Pogona vitticeps</name>
    <name type="common">central bearded dragon</name>
    <dbReference type="NCBI Taxonomy" id="103695"/>
    <lineage>
        <taxon>Eukaryota</taxon>
        <taxon>Metazoa</taxon>
        <taxon>Chordata</taxon>
        <taxon>Craniata</taxon>
        <taxon>Vertebrata</taxon>
        <taxon>Euteleostomi</taxon>
        <taxon>Lepidosauria</taxon>
        <taxon>Squamata</taxon>
        <taxon>Bifurcata</taxon>
        <taxon>Unidentata</taxon>
        <taxon>Episquamata</taxon>
        <taxon>Toxicofera</taxon>
        <taxon>Iguania</taxon>
        <taxon>Acrodonta</taxon>
        <taxon>Agamidae</taxon>
        <taxon>Amphibolurinae</taxon>
        <taxon>Pogona</taxon>
    </lineage>
</organism>
<dbReference type="InParanoid" id="A0A6J0SPZ8"/>
<dbReference type="GO" id="GO:0045087">
    <property type="term" value="P:innate immune response"/>
    <property type="evidence" value="ECO:0007669"/>
    <property type="project" value="TreeGrafter"/>
</dbReference>
<dbReference type="RefSeq" id="XP_020636943.2">
    <property type="nucleotide sequence ID" value="XM_020781284.2"/>
</dbReference>
<proteinExistence type="inferred from homology"/>
<dbReference type="AlphaFoldDB" id="A0A6J0SPZ8"/>
<dbReference type="GO" id="GO:0004843">
    <property type="term" value="F:cysteine-type deubiquitinase activity"/>
    <property type="evidence" value="ECO:0007669"/>
    <property type="project" value="InterPro"/>
</dbReference>
<feature type="region of interest" description="Linear diubiquitin binding" evidence="5">
    <location>
        <begin position="255"/>
        <end position="257"/>
    </location>
</feature>
<feature type="site" description="Linear diubiquitin binding" evidence="5">
    <location>
        <position position="445"/>
    </location>
</feature>
<dbReference type="OrthoDB" id="6288034at2759"/>
<dbReference type="GeneID" id="110072731"/>
<dbReference type="CTD" id="90268"/>
<evidence type="ECO:0000256" key="3">
    <source>
        <dbReference type="ARBA" id="ARBA00022490"/>
    </source>
</evidence>
<dbReference type="PANTHER" id="PTHR33662:SF2">
    <property type="entry name" value="UBIQUITIN THIOESTERASE OTULIN"/>
    <property type="match status" value="1"/>
</dbReference>
<evidence type="ECO:0000256" key="2">
    <source>
        <dbReference type="ARBA" id="ARBA00010267"/>
    </source>
</evidence>
<dbReference type="Pfam" id="PF16218">
    <property type="entry name" value="Peptidase_C101"/>
    <property type="match status" value="1"/>
</dbReference>
<feature type="region of interest" description="Linear diubiquitin binding" evidence="5">
    <location>
        <begin position="226"/>
        <end position="227"/>
    </location>
</feature>
<dbReference type="GO" id="GO:0005737">
    <property type="term" value="C:cytoplasm"/>
    <property type="evidence" value="ECO:0007669"/>
    <property type="project" value="UniProtKB-SubCell"/>
</dbReference>
<dbReference type="PRINTS" id="PR02055">
    <property type="entry name" value="PROTEINF105"/>
</dbReference>
<sequence length="483" mass="55852">MSTVNNQKLYRPDEKAALATAAEDEHKPAEQRSGSERRVCTSPGIASLTDNTKRFKLSSNSHEQTVQESPEMLQQKTRKASGPLVTTEEKRKKGVFGIQFNKSKKEKTAAQEKVSSTTTNTKNKVEPAAVNQADNTRAKTTQTEILRTSPFHWGKLLKNRGNQRESSVISLPIESSVDYEEDMYRDAEEIEREKVLLVCGTGSSDILENKISVEPEIDIMDYCRKEWRGNTSHAKCIRKGYEAVSHKFISIRRVRGDNYCAVRATLFQALSQTIQLPDWLQREDIVLLPQKLMAKYDWIAQWQLRRKWTSKVENLMDEIKECLMLLMRKWKNLSEMKNVAERLAACDELFKSEEEEYKLYEAVKFLMLNIAIKLYEDNEKGKEVPVFSWLLFARDTSSDPSQLMENHLNQLGHTGGLEQVEMFLLAYALQHTIQVYRLYKHDTDEFITFYPNNPEEAWPMVTLITEDDRHYNIPARICEETSV</sequence>
<feature type="active site" evidence="4">
    <location>
        <position position="257"/>
    </location>
</feature>
<keyword evidence="7" id="KW-1185">Reference proteome</keyword>
<gene>
    <name evidence="8" type="primary">OTULIN</name>
</gene>
<dbReference type="GO" id="GO:0010803">
    <property type="term" value="P:regulation of tumor necrosis factor-mediated signaling pathway"/>
    <property type="evidence" value="ECO:0007669"/>
    <property type="project" value="TreeGrafter"/>
</dbReference>
<feature type="compositionally biased region" description="Polar residues" evidence="6">
    <location>
        <begin position="57"/>
        <end position="75"/>
    </location>
</feature>
<dbReference type="GO" id="GO:1990108">
    <property type="term" value="P:protein linear deubiquitination"/>
    <property type="evidence" value="ECO:0007669"/>
    <property type="project" value="InterPro"/>
</dbReference>
<dbReference type="KEGG" id="pvt:110072731"/>
<dbReference type="InterPro" id="IPR023235">
    <property type="entry name" value="FAM105"/>
</dbReference>
<feature type="region of interest" description="Disordered" evidence="6">
    <location>
        <begin position="1"/>
        <end position="85"/>
    </location>
</feature>
<reference evidence="8" key="1">
    <citation type="submission" date="2025-08" db="UniProtKB">
        <authorList>
            <consortium name="RefSeq"/>
        </authorList>
    </citation>
    <scope>IDENTIFICATION</scope>
</reference>